<keyword evidence="8" id="KW-1185">Reference proteome</keyword>
<name>A0A846WEJ4_9NOCA</name>
<feature type="compositionally biased region" description="Basic and acidic residues" evidence="5">
    <location>
        <begin position="199"/>
        <end position="211"/>
    </location>
</feature>
<keyword evidence="3" id="KW-0804">Transcription</keyword>
<evidence type="ECO:0000256" key="4">
    <source>
        <dbReference type="PROSITE-ProRule" id="PRU00335"/>
    </source>
</evidence>
<dbReference type="SUPFAM" id="SSF46689">
    <property type="entry name" value="Homeodomain-like"/>
    <property type="match status" value="1"/>
</dbReference>
<dbReference type="GO" id="GO:0003700">
    <property type="term" value="F:DNA-binding transcription factor activity"/>
    <property type="evidence" value="ECO:0007669"/>
    <property type="project" value="TreeGrafter"/>
</dbReference>
<dbReference type="Proteomes" id="UP000572007">
    <property type="component" value="Unassembled WGS sequence"/>
</dbReference>
<dbReference type="PANTHER" id="PTHR30055:SF234">
    <property type="entry name" value="HTH-TYPE TRANSCRIPTIONAL REGULATOR BETI"/>
    <property type="match status" value="1"/>
</dbReference>
<dbReference type="InterPro" id="IPR050109">
    <property type="entry name" value="HTH-type_TetR-like_transc_reg"/>
</dbReference>
<evidence type="ECO:0000256" key="1">
    <source>
        <dbReference type="ARBA" id="ARBA00023015"/>
    </source>
</evidence>
<dbReference type="PROSITE" id="PS50977">
    <property type="entry name" value="HTH_TETR_2"/>
    <property type="match status" value="1"/>
</dbReference>
<feature type="region of interest" description="Disordered" evidence="5">
    <location>
        <begin position="195"/>
        <end position="215"/>
    </location>
</feature>
<sequence length="258" mass="27583">MTVPNGTEPAVRADARRNRALILAAAQRALAERGTSVSLMEVARRAGVGAGTVHRHFPTKTALLEAVMQERVDGLAALAAEHLTDPDPGAAFFALSTHVIVTTPGNKDLCDLVQSDDGWPRALLRGAGERFHRALGALLVAAQRQGAVRAEVTVTDVLDIFTGCVAIQRHRQTGDPVAPAVALILDALRTPSSAVTELAKTDRDETARRSESPAPCPVCRAPVHRPTIGRPARYCSPACRQKAHRLRSSSNSPRLRRA</sequence>
<gene>
    <name evidence="7" type="ORF">HGA10_30275</name>
</gene>
<dbReference type="InterPro" id="IPR049445">
    <property type="entry name" value="TetR_SbtR-like_C"/>
</dbReference>
<dbReference type="PRINTS" id="PR00455">
    <property type="entry name" value="HTHTETR"/>
</dbReference>
<keyword evidence="1" id="KW-0805">Transcription regulation</keyword>
<comment type="caution">
    <text evidence="7">The sequence shown here is derived from an EMBL/GenBank/DDBJ whole genome shotgun (WGS) entry which is preliminary data.</text>
</comment>
<organism evidence="7 8">
    <name type="scientific">Nocardia coubleae</name>
    <dbReference type="NCBI Taxonomy" id="356147"/>
    <lineage>
        <taxon>Bacteria</taxon>
        <taxon>Bacillati</taxon>
        <taxon>Actinomycetota</taxon>
        <taxon>Actinomycetes</taxon>
        <taxon>Mycobacteriales</taxon>
        <taxon>Nocardiaceae</taxon>
        <taxon>Nocardia</taxon>
    </lineage>
</organism>
<dbReference type="Gene3D" id="1.10.357.10">
    <property type="entry name" value="Tetracycline Repressor, domain 2"/>
    <property type="match status" value="1"/>
</dbReference>
<dbReference type="Pfam" id="PF21597">
    <property type="entry name" value="TetR_C_43"/>
    <property type="match status" value="1"/>
</dbReference>
<dbReference type="InterPro" id="IPR036271">
    <property type="entry name" value="Tet_transcr_reg_TetR-rel_C_sf"/>
</dbReference>
<evidence type="ECO:0000256" key="5">
    <source>
        <dbReference type="SAM" id="MobiDB-lite"/>
    </source>
</evidence>
<dbReference type="Pfam" id="PF00440">
    <property type="entry name" value="TetR_N"/>
    <property type="match status" value="1"/>
</dbReference>
<dbReference type="GO" id="GO:0000976">
    <property type="term" value="F:transcription cis-regulatory region binding"/>
    <property type="evidence" value="ECO:0007669"/>
    <property type="project" value="TreeGrafter"/>
</dbReference>
<dbReference type="PANTHER" id="PTHR30055">
    <property type="entry name" value="HTH-TYPE TRANSCRIPTIONAL REGULATOR RUTR"/>
    <property type="match status" value="1"/>
</dbReference>
<dbReference type="SUPFAM" id="SSF48498">
    <property type="entry name" value="Tetracyclin repressor-like, C-terminal domain"/>
    <property type="match status" value="1"/>
</dbReference>
<accession>A0A846WEJ4</accession>
<evidence type="ECO:0000256" key="3">
    <source>
        <dbReference type="ARBA" id="ARBA00023163"/>
    </source>
</evidence>
<evidence type="ECO:0000256" key="2">
    <source>
        <dbReference type="ARBA" id="ARBA00023125"/>
    </source>
</evidence>
<evidence type="ECO:0000313" key="7">
    <source>
        <dbReference type="EMBL" id="NKX91575.1"/>
    </source>
</evidence>
<proteinExistence type="predicted"/>
<reference evidence="7 8" key="1">
    <citation type="submission" date="2020-04" db="EMBL/GenBank/DDBJ databases">
        <title>MicrobeNet Type strains.</title>
        <authorList>
            <person name="Nicholson A.C."/>
        </authorList>
    </citation>
    <scope>NUCLEOTIDE SEQUENCE [LARGE SCALE GENOMIC DNA]</scope>
    <source>
        <strain evidence="7 8">DSM 44960</strain>
    </source>
</reference>
<keyword evidence="2 4" id="KW-0238">DNA-binding</keyword>
<feature type="DNA-binding region" description="H-T-H motif" evidence="4">
    <location>
        <begin position="38"/>
        <end position="57"/>
    </location>
</feature>
<dbReference type="InterPro" id="IPR001647">
    <property type="entry name" value="HTH_TetR"/>
</dbReference>
<feature type="domain" description="HTH tetR-type" evidence="6">
    <location>
        <begin position="16"/>
        <end position="75"/>
    </location>
</feature>
<evidence type="ECO:0000259" key="6">
    <source>
        <dbReference type="PROSITE" id="PS50977"/>
    </source>
</evidence>
<dbReference type="InterPro" id="IPR009057">
    <property type="entry name" value="Homeodomain-like_sf"/>
</dbReference>
<protein>
    <submittedName>
        <fullName evidence="7">TetR/AcrR family transcriptional regulator</fullName>
    </submittedName>
</protein>
<dbReference type="RefSeq" id="WP_067636764.1">
    <property type="nucleotide sequence ID" value="NZ_JAAXOM010000014.1"/>
</dbReference>
<dbReference type="EMBL" id="JAAXOM010000014">
    <property type="protein sequence ID" value="NKX91575.1"/>
    <property type="molecule type" value="Genomic_DNA"/>
</dbReference>
<dbReference type="AlphaFoldDB" id="A0A846WEJ4"/>
<evidence type="ECO:0000313" key="8">
    <source>
        <dbReference type="Proteomes" id="UP000572007"/>
    </source>
</evidence>